<organism evidence="2 3">
    <name type="scientific">Aldrovandia affinis</name>
    <dbReference type="NCBI Taxonomy" id="143900"/>
    <lineage>
        <taxon>Eukaryota</taxon>
        <taxon>Metazoa</taxon>
        <taxon>Chordata</taxon>
        <taxon>Craniata</taxon>
        <taxon>Vertebrata</taxon>
        <taxon>Euteleostomi</taxon>
        <taxon>Actinopterygii</taxon>
        <taxon>Neopterygii</taxon>
        <taxon>Teleostei</taxon>
        <taxon>Notacanthiformes</taxon>
        <taxon>Halosauridae</taxon>
        <taxon>Aldrovandia</taxon>
    </lineage>
</organism>
<feature type="region of interest" description="Disordered" evidence="1">
    <location>
        <begin position="1"/>
        <end position="98"/>
    </location>
</feature>
<accession>A0AAD7SRS0</accession>
<evidence type="ECO:0000313" key="2">
    <source>
        <dbReference type="EMBL" id="KAJ8407440.1"/>
    </source>
</evidence>
<feature type="compositionally biased region" description="Basic and acidic residues" evidence="1">
    <location>
        <begin position="76"/>
        <end position="98"/>
    </location>
</feature>
<name>A0AAD7SRS0_9TELE</name>
<gene>
    <name evidence="2" type="ORF">AAFF_G00272970</name>
</gene>
<evidence type="ECO:0000256" key="1">
    <source>
        <dbReference type="SAM" id="MobiDB-lite"/>
    </source>
</evidence>
<sequence>MSLLPPRLGQAVQRHGRPGPSQHVLRRGGERGAEHQASVRCGEEDTSGRLSSVTPPRRLPRAACSRAAEPPFTERPVSDRCRAVSAKEERDSGFAENL</sequence>
<proteinExistence type="predicted"/>
<dbReference type="EMBL" id="JAINUG010000038">
    <property type="protein sequence ID" value="KAJ8407440.1"/>
    <property type="molecule type" value="Genomic_DNA"/>
</dbReference>
<reference evidence="2" key="1">
    <citation type="journal article" date="2023" name="Science">
        <title>Genome structures resolve the early diversification of teleost fishes.</title>
        <authorList>
            <person name="Parey E."/>
            <person name="Louis A."/>
            <person name="Montfort J."/>
            <person name="Bouchez O."/>
            <person name="Roques C."/>
            <person name="Iampietro C."/>
            <person name="Lluch J."/>
            <person name="Castinel A."/>
            <person name="Donnadieu C."/>
            <person name="Desvignes T."/>
            <person name="Floi Bucao C."/>
            <person name="Jouanno E."/>
            <person name="Wen M."/>
            <person name="Mejri S."/>
            <person name="Dirks R."/>
            <person name="Jansen H."/>
            <person name="Henkel C."/>
            <person name="Chen W.J."/>
            <person name="Zahm M."/>
            <person name="Cabau C."/>
            <person name="Klopp C."/>
            <person name="Thompson A.W."/>
            <person name="Robinson-Rechavi M."/>
            <person name="Braasch I."/>
            <person name="Lecointre G."/>
            <person name="Bobe J."/>
            <person name="Postlethwait J.H."/>
            <person name="Berthelot C."/>
            <person name="Roest Crollius H."/>
            <person name="Guiguen Y."/>
        </authorList>
    </citation>
    <scope>NUCLEOTIDE SEQUENCE</scope>
    <source>
        <strain evidence="2">NC1722</strain>
    </source>
</reference>
<protein>
    <submittedName>
        <fullName evidence="2">Uncharacterized protein</fullName>
    </submittedName>
</protein>
<keyword evidence="3" id="KW-1185">Reference proteome</keyword>
<evidence type="ECO:0000313" key="3">
    <source>
        <dbReference type="Proteomes" id="UP001221898"/>
    </source>
</evidence>
<dbReference type="Proteomes" id="UP001221898">
    <property type="component" value="Unassembled WGS sequence"/>
</dbReference>
<comment type="caution">
    <text evidence="2">The sequence shown here is derived from an EMBL/GenBank/DDBJ whole genome shotgun (WGS) entry which is preliminary data.</text>
</comment>
<dbReference type="AlphaFoldDB" id="A0AAD7SRS0"/>